<gene>
    <name evidence="2" type="ORF">L3Y34_012250</name>
</gene>
<dbReference type="InterPro" id="IPR017853">
    <property type="entry name" value="GH"/>
</dbReference>
<evidence type="ECO:0000313" key="2">
    <source>
        <dbReference type="EMBL" id="ULT82876.1"/>
    </source>
</evidence>
<name>A0AAE8ZS00_CAEBR</name>
<dbReference type="Proteomes" id="UP000827892">
    <property type="component" value="Chromosome X"/>
</dbReference>
<proteinExistence type="predicted"/>
<dbReference type="SUPFAM" id="SSF51445">
    <property type="entry name" value="(Trans)glycosidases"/>
    <property type="match status" value="1"/>
</dbReference>
<feature type="domain" description="Glycoside hydrolase 35 catalytic" evidence="1">
    <location>
        <begin position="55"/>
        <end position="119"/>
    </location>
</feature>
<sequence length="138" mass="15793">MTRMSSTLASISINLAVTQQQQQAIFSNFLLFLLSLSLYRAETATSFEIDKVNHQFLLDVNPFIYLAREIHYFQIPTDKSEDRLKRVRALGFTVPVPWNLHQLNRNSIADFSGNLDFIKTPSSKIQKSKCTEAVIPRS</sequence>
<organism evidence="2 3">
    <name type="scientific">Caenorhabditis briggsae</name>
    <dbReference type="NCBI Taxonomy" id="6238"/>
    <lineage>
        <taxon>Eukaryota</taxon>
        <taxon>Metazoa</taxon>
        <taxon>Ecdysozoa</taxon>
        <taxon>Nematoda</taxon>
        <taxon>Chromadorea</taxon>
        <taxon>Rhabditida</taxon>
        <taxon>Rhabditina</taxon>
        <taxon>Rhabditomorpha</taxon>
        <taxon>Rhabditoidea</taxon>
        <taxon>Rhabditidae</taxon>
        <taxon>Peloderinae</taxon>
        <taxon>Caenorhabditis</taxon>
    </lineage>
</organism>
<dbReference type="InterPro" id="IPR031330">
    <property type="entry name" value="Gly_Hdrlase_35_cat"/>
</dbReference>
<reference evidence="2 3" key="1">
    <citation type="submission" date="2022-05" db="EMBL/GenBank/DDBJ databases">
        <title>Chromosome-level reference genomes for two strains of Caenorhabditis briggsae: an improved platform for comparative genomics.</title>
        <authorList>
            <person name="Stevens L."/>
            <person name="Andersen E.C."/>
        </authorList>
    </citation>
    <scope>NUCLEOTIDE SEQUENCE [LARGE SCALE GENOMIC DNA]</scope>
    <source>
        <strain evidence="2">QX1410_ONT</strain>
        <tissue evidence="2">Whole-organism</tissue>
    </source>
</reference>
<dbReference type="AlphaFoldDB" id="A0AAE8ZS00"/>
<protein>
    <recommendedName>
        <fullName evidence="1">Glycoside hydrolase 35 catalytic domain-containing protein</fullName>
    </recommendedName>
</protein>
<dbReference type="Pfam" id="PF01301">
    <property type="entry name" value="Glyco_hydro_35"/>
    <property type="match status" value="1"/>
</dbReference>
<dbReference type="EMBL" id="CP090896">
    <property type="protein sequence ID" value="ULT82876.1"/>
    <property type="molecule type" value="Genomic_DNA"/>
</dbReference>
<evidence type="ECO:0000313" key="3">
    <source>
        <dbReference type="Proteomes" id="UP000827892"/>
    </source>
</evidence>
<accession>A0AAE8ZS00</accession>
<dbReference type="Gene3D" id="3.20.20.80">
    <property type="entry name" value="Glycosidases"/>
    <property type="match status" value="1"/>
</dbReference>
<evidence type="ECO:0000259" key="1">
    <source>
        <dbReference type="Pfam" id="PF01301"/>
    </source>
</evidence>